<comment type="caution">
    <text evidence="1">The sequence shown here is derived from an EMBL/GenBank/DDBJ whole genome shotgun (WGS) entry which is preliminary data.</text>
</comment>
<proteinExistence type="predicted"/>
<reference evidence="1 2" key="1">
    <citation type="submission" date="2018-10" db="EMBL/GenBank/DDBJ databases">
        <authorList>
            <person name="Ekblom R."/>
            <person name="Jareborg N."/>
        </authorList>
    </citation>
    <scope>NUCLEOTIDE SEQUENCE [LARGE SCALE GENOMIC DNA]</scope>
    <source>
        <tissue evidence="1">Muscle</tissue>
    </source>
</reference>
<name>A0A9X9LET4_GULGU</name>
<dbReference type="AlphaFoldDB" id="A0A9X9LET4"/>
<protein>
    <submittedName>
        <fullName evidence="1">Uncharacterized protein</fullName>
    </submittedName>
</protein>
<evidence type="ECO:0000313" key="2">
    <source>
        <dbReference type="Proteomes" id="UP000269945"/>
    </source>
</evidence>
<accession>A0A9X9LET4</accession>
<evidence type="ECO:0000313" key="1">
    <source>
        <dbReference type="EMBL" id="VCW66378.1"/>
    </source>
</evidence>
<keyword evidence="2" id="KW-1185">Reference proteome</keyword>
<organism evidence="1 2">
    <name type="scientific">Gulo gulo</name>
    <name type="common">Wolverine</name>
    <name type="synonym">Gluton</name>
    <dbReference type="NCBI Taxonomy" id="48420"/>
    <lineage>
        <taxon>Eukaryota</taxon>
        <taxon>Metazoa</taxon>
        <taxon>Chordata</taxon>
        <taxon>Craniata</taxon>
        <taxon>Vertebrata</taxon>
        <taxon>Euteleostomi</taxon>
        <taxon>Mammalia</taxon>
        <taxon>Eutheria</taxon>
        <taxon>Laurasiatheria</taxon>
        <taxon>Carnivora</taxon>
        <taxon>Caniformia</taxon>
        <taxon>Musteloidea</taxon>
        <taxon>Mustelidae</taxon>
        <taxon>Guloninae</taxon>
        <taxon>Gulo</taxon>
    </lineage>
</organism>
<dbReference type="Proteomes" id="UP000269945">
    <property type="component" value="Unassembled WGS sequence"/>
</dbReference>
<gene>
    <name evidence="1" type="ORF">BN2614_LOCUS8</name>
</gene>
<dbReference type="EMBL" id="CYRY02001747">
    <property type="protein sequence ID" value="VCW66378.1"/>
    <property type="molecule type" value="Genomic_DNA"/>
</dbReference>
<feature type="non-terminal residue" evidence="1">
    <location>
        <position position="163"/>
    </location>
</feature>
<sequence length="163" mass="17684">DDDGQRQGGRVVIKHSDKVVSGALDEQQPHEECKDTAAHYREPGGRCGGTGAGNPCPRLTPHLSASGSQTWLEKAMTPPKPRPNAKKTWVAASLHTWGSSILSSCGGEDQRHTDNGFPPHPFPHGRVGKLGLRELGHPPHPSELRFPHVQNTDNGSIDFRGWL</sequence>